<dbReference type="EMBL" id="CT573071">
    <property type="protein sequence ID" value="CAJ73163.1"/>
    <property type="molecule type" value="Genomic_DNA"/>
</dbReference>
<dbReference type="AlphaFoldDB" id="Q1Q6G8"/>
<reference evidence="2 3" key="3">
    <citation type="submission" date="2020-02" db="EMBL/GenBank/DDBJ databases">
        <title>Newly sequenced genome of strain CSTR1 showed variability in Candidatus Kuenenia stuttgartiensis genomes.</title>
        <authorList>
            <person name="Ding C."/>
            <person name="Adrian L."/>
        </authorList>
    </citation>
    <scope>NUCLEOTIDE SEQUENCE [LARGE SCALE GENOMIC DNA]</scope>
    <source>
        <strain evidence="2 3">CSTR1</strain>
    </source>
</reference>
<accession>Q1Q6G8</accession>
<reference evidence="1" key="2">
    <citation type="submission" date="2006-01" db="EMBL/GenBank/DDBJ databases">
        <authorList>
            <person name="Genoscope"/>
        </authorList>
    </citation>
    <scope>NUCLEOTIDE SEQUENCE</scope>
</reference>
<evidence type="ECO:0000313" key="1">
    <source>
        <dbReference type="EMBL" id="CAJ73163.1"/>
    </source>
</evidence>
<proteinExistence type="predicted"/>
<sequence length="46" mass="5355">MNCPRTGKCFSPILLLNTINNTAIFKYEEIMRNKSRGYFYSGLEGY</sequence>
<evidence type="ECO:0000313" key="3">
    <source>
        <dbReference type="Proteomes" id="UP000501926"/>
    </source>
</evidence>
<evidence type="ECO:0000313" key="2">
    <source>
        <dbReference type="EMBL" id="QII13035.1"/>
    </source>
</evidence>
<dbReference type="EMBL" id="CP049055">
    <property type="protein sequence ID" value="QII13035.1"/>
    <property type="molecule type" value="Genomic_DNA"/>
</dbReference>
<dbReference type="Proteomes" id="UP000501926">
    <property type="component" value="Chromosome"/>
</dbReference>
<gene>
    <name evidence="2" type="ORF">KsCSTR_36560</name>
    <name evidence="1" type="ORF">kuste2417</name>
</gene>
<name>Q1Q6G8_KUEST</name>
<protein>
    <submittedName>
        <fullName evidence="1">Uncharacterized protein</fullName>
    </submittedName>
</protein>
<reference evidence="1" key="1">
    <citation type="journal article" date="2006" name="Nature">
        <title>Deciphering the evolution and metabolism of an anammox bacterium from a community genome.</title>
        <authorList>
            <person name="Strous M."/>
            <person name="Pelletier E."/>
            <person name="Mangenot S."/>
            <person name="Rattei T."/>
            <person name="Lehner A."/>
            <person name="Taylor M.W."/>
            <person name="Horn M."/>
            <person name="Daims H."/>
            <person name="Bartol-Mavel D."/>
            <person name="Wincker P."/>
            <person name="Barbe V."/>
            <person name="Fonknechten N."/>
            <person name="Vallenet D."/>
            <person name="Segurens B."/>
            <person name="Schenowitz-Truong C."/>
            <person name="Medigue C."/>
            <person name="Collingro A."/>
            <person name="Snel B."/>
            <person name="Dutilh B.E."/>
            <person name="OpDenCamp H.J.M."/>
            <person name="vanDerDrift C."/>
            <person name="Cirpus I."/>
            <person name="vanDePas-Schoonen K.T."/>
            <person name="Harhangi H.R."/>
            <person name="vanNiftrik L."/>
            <person name="Schmid M."/>
            <person name="Keltjens J."/>
            <person name="vanDeVossenberg J."/>
            <person name="Kartal B."/>
            <person name="Meier H."/>
            <person name="Frishman D."/>
            <person name="Huynen M.A."/>
            <person name="Mewes H."/>
            <person name="Weissenbach J."/>
            <person name="Jetten M.S.M."/>
            <person name="Wagner M."/>
            <person name="LePaslier D."/>
        </authorList>
    </citation>
    <scope>NUCLEOTIDE SEQUENCE</scope>
</reference>
<organism evidence="1">
    <name type="scientific">Kuenenia stuttgartiensis</name>
    <dbReference type="NCBI Taxonomy" id="174633"/>
    <lineage>
        <taxon>Bacteria</taxon>
        <taxon>Pseudomonadati</taxon>
        <taxon>Planctomycetota</taxon>
        <taxon>Candidatus Brocadiia</taxon>
        <taxon>Candidatus Brocadiales</taxon>
        <taxon>Candidatus Brocadiaceae</taxon>
        <taxon>Candidatus Kuenenia</taxon>
    </lineage>
</organism>